<reference evidence="11 12" key="1">
    <citation type="submission" date="2013-04" db="EMBL/GenBank/DDBJ databases">
        <title>Hyphomonas sp. T24B3 Genome Sequencing.</title>
        <authorList>
            <person name="Lai Q."/>
            <person name="Shao Z."/>
        </authorList>
    </citation>
    <scope>NUCLEOTIDE SEQUENCE [LARGE SCALE GENOMIC DNA]</scope>
    <source>
        <strain evidence="11 12">T24B3</strain>
    </source>
</reference>
<comment type="function">
    <text evidence="1 8">Attaches a formyl group to the free amino group of methionyl-tRNA(fMet). The formyl group appears to play a dual role in the initiator identity of N-formylmethionyl-tRNA by promoting its recognition by IF2 and preventing the misappropriation of this tRNA by the elongation apparatus.</text>
</comment>
<dbReference type="Pfam" id="PF00551">
    <property type="entry name" value="Formyl_trans_N"/>
    <property type="match status" value="1"/>
</dbReference>
<dbReference type="Gene3D" id="3.40.50.170">
    <property type="entry name" value="Formyl transferase, N-terminal domain"/>
    <property type="match status" value="1"/>
</dbReference>
<dbReference type="EC" id="2.1.2.9" evidence="3 8"/>
<dbReference type="SUPFAM" id="SSF50486">
    <property type="entry name" value="FMT C-terminal domain-like"/>
    <property type="match status" value="1"/>
</dbReference>
<evidence type="ECO:0000256" key="1">
    <source>
        <dbReference type="ARBA" id="ARBA00002606"/>
    </source>
</evidence>
<name>A0A062TXL3_9PROT</name>
<organism evidence="11 12">
    <name type="scientific">Hyphomonas pacifica</name>
    <dbReference type="NCBI Taxonomy" id="1280941"/>
    <lineage>
        <taxon>Bacteria</taxon>
        <taxon>Pseudomonadati</taxon>
        <taxon>Pseudomonadota</taxon>
        <taxon>Alphaproteobacteria</taxon>
        <taxon>Hyphomonadales</taxon>
        <taxon>Hyphomonadaceae</taxon>
        <taxon>Hyphomonas</taxon>
    </lineage>
</organism>
<dbReference type="CDD" id="cd08704">
    <property type="entry name" value="Met_tRNA_FMT_C"/>
    <property type="match status" value="1"/>
</dbReference>
<dbReference type="InterPro" id="IPR041711">
    <property type="entry name" value="Met-tRNA-FMT_N"/>
</dbReference>
<dbReference type="PANTHER" id="PTHR11138:SF5">
    <property type="entry name" value="METHIONYL-TRNA FORMYLTRANSFERASE, MITOCHONDRIAL"/>
    <property type="match status" value="1"/>
</dbReference>
<evidence type="ECO:0000256" key="2">
    <source>
        <dbReference type="ARBA" id="ARBA00010699"/>
    </source>
</evidence>
<dbReference type="InterPro" id="IPR036477">
    <property type="entry name" value="Formyl_transf_N_sf"/>
</dbReference>
<dbReference type="Gene3D" id="3.10.25.10">
    <property type="entry name" value="Formyl transferase, C-terminal domain"/>
    <property type="match status" value="1"/>
</dbReference>
<feature type="binding site" evidence="8">
    <location>
        <begin position="117"/>
        <end position="120"/>
    </location>
    <ligand>
        <name>(6S)-5,6,7,8-tetrahydrofolate</name>
        <dbReference type="ChEBI" id="CHEBI:57453"/>
    </ligand>
</feature>
<dbReference type="GO" id="GO:0004479">
    <property type="term" value="F:methionyl-tRNA formyltransferase activity"/>
    <property type="evidence" value="ECO:0007669"/>
    <property type="project" value="UniProtKB-UniRule"/>
</dbReference>
<accession>A0A062TXL3</accession>
<dbReference type="Proteomes" id="UP000249123">
    <property type="component" value="Unassembled WGS sequence"/>
</dbReference>
<dbReference type="AlphaFoldDB" id="A0A062TXL3"/>
<dbReference type="InterPro" id="IPR044135">
    <property type="entry name" value="Met-tRNA-FMT_C"/>
</dbReference>
<dbReference type="STRING" id="1280941.HY2_07685"/>
<keyword evidence="6 8" id="KW-0648">Protein biosynthesis</keyword>
<gene>
    <name evidence="8" type="primary">fmt</name>
    <name evidence="11" type="ORF">HY3_13660</name>
</gene>
<evidence type="ECO:0000259" key="9">
    <source>
        <dbReference type="Pfam" id="PF00551"/>
    </source>
</evidence>
<feature type="domain" description="Formyl transferase C-terminal" evidence="10">
    <location>
        <begin position="211"/>
        <end position="312"/>
    </location>
</feature>
<evidence type="ECO:0000256" key="4">
    <source>
        <dbReference type="ARBA" id="ARBA00016014"/>
    </source>
</evidence>
<dbReference type="CDD" id="cd08646">
    <property type="entry name" value="FMT_core_Met-tRNA-FMT_N"/>
    <property type="match status" value="1"/>
</dbReference>
<evidence type="ECO:0000313" key="11">
    <source>
        <dbReference type="EMBL" id="RAN33092.1"/>
    </source>
</evidence>
<dbReference type="InterPro" id="IPR005793">
    <property type="entry name" value="Formyl_trans_C"/>
</dbReference>
<dbReference type="InterPro" id="IPR002376">
    <property type="entry name" value="Formyl_transf_N"/>
</dbReference>
<feature type="domain" description="Formyl transferase N-terminal" evidence="9">
    <location>
        <begin position="10"/>
        <end position="188"/>
    </location>
</feature>
<dbReference type="Pfam" id="PF02911">
    <property type="entry name" value="Formyl_trans_C"/>
    <property type="match status" value="1"/>
</dbReference>
<evidence type="ECO:0000256" key="7">
    <source>
        <dbReference type="ARBA" id="ARBA00048558"/>
    </source>
</evidence>
<evidence type="ECO:0000259" key="10">
    <source>
        <dbReference type="Pfam" id="PF02911"/>
    </source>
</evidence>
<proteinExistence type="inferred from homology"/>
<keyword evidence="5 8" id="KW-0808">Transferase</keyword>
<dbReference type="EMBL" id="AWFB01000024">
    <property type="protein sequence ID" value="RAN33092.1"/>
    <property type="molecule type" value="Genomic_DNA"/>
</dbReference>
<dbReference type="InterPro" id="IPR005794">
    <property type="entry name" value="Fmt"/>
</dbReference>
<evidence type="ECO:0000256" key="3">
    <source>
        <dbReference type="ARBA" id="ARBA00012261"/>
    </source>
</evidence>
<comment type="caution">
    <text evidence="11">The sequence shown here is derived from an EMBL/GenBank/DDBJ whole genome shotgun (WGS) entry which is preliminary data.</text>
</comment>
<comment type="catalytic activity">
    <reaction evidence="7 8">
        <text>L-methionyl-tRNA(fMet) + (6R)-10-formyltetrahydrofolate = N-formyl-L-methionyl-tRNA(fMet) + (6S)-5,6,7,8-tetrahydrofolate + H(+)</text>
        <dbReference type="Rhea" id="RHEA:24380"/>
        <dbReference type="Rhea" id="RHEA-COMP:9952"/>
        <dbReference type="Rhea" id="RHEA-COMP:9953"/>
        <dbReference type="ChEBI" id="CHEBI:15378"/>
        <dbReference type="ChEBI" id="CHEBI:57453"/>
        <dbReference type="ChEBI" id="CHEBI:78530"/>
        <dbReference type="ChEBI" id="CHEBI:78844"/>
        <dbReference type="ChEBI" id="CHEBI:195366"/>
        <dbReference type="EC" id="2.1.2.9"/>
    </reaction>
</comment>
<keyword evidence="12" id="KW-1185">Reference proteome</keyword>
<dbReference type="HAMAP" id="MF_00182">
    <property type="entry name" value="Formyl_trans"/>
    <property type="match status" value="1"/>
</dbReference>
<dbReference type="RefSeq" id="WP_034824129.1">
    <property type="nucleotide sequence ID" value="NZ_AWFA01000003.1"/>
</dbReference>
<dbReference type="InterPro" id="IPR011034">
    <property type="entry name" value="Formyl_transferase-like_C_sf"/>
</dbReference>
<protein>
    <recommendedName>
        <fullName evidence="4 8">Methionyl-tRNA formyltransferase</fullName>
        <ecNumber evidence="3 8">2.1.2.9</ecNumber>
    </recommendedName>
</protein>
<dbReference type="InterPro" id="IPR037022">
    <property type="entry name" value="Formyl_trans_C_sf"/>
</dbReference>
<dbReference type="PANTHER" id="PTHR11138">
    <property type="entry name" value="METHIONYL-TRNA FORMYLTRANSFERASE"/>
    <property type="match status" value="1"/>
</dbReference>
<dbReference type="NCBIfam" id="TIGR00460">
    <property type="entry name" value="fmt"/>
    <property type="match status" value="1"/>
</dbReference>
<evidence type="ECO:0000256" key="8">
    <source>
        <dbReference type="HAMAP-Rule" id="MF_00182"/>
    </source>
</evidence>
<dbReference type="GO" id="GO:0005829">
    <property type="term" value="C:cytosol"/>
    <property type="evidence" value="ECO:0007669"/>
    <property type="project" value="TreeGrafter"/>
</dbReference>
<dbReference type="OrthoDB" id="9802815at2"/>
<evidence type="ECO:0000256" key="6">
    <source>
        <dbReference type="ARBA" id="ARBA00022917"/>
    </source>
</evidence>
<evidence type="ECO:0000256" key="5">
    <source>
        <dbReference type="ARBA" id="ARBA00022679"/>
    </source>
</evidence>
<sequence length="321" mass="33989">MSDQVTPPLRIAFMGSPDIAVGVLDALIAAGHEIACVYSQPPRPSGRGKKLRPTPVHAFAEEKGLEVRTPKSLKKVPEQEAFSALKLDAAVVVAYGLILPQAILDAPRLGCLNMHASILPRWRGAAPIQRAIMAGDSETGVDAMMMEAGLDTGPVIASARTPITEDDTAGSLHDRLAELAAELAPRALAGLADGSLTPSAQTEEGMTYAAKLGPDDQRVDWTKPARQVDCQIRGLSPFPGAWCQWTPPGEEASIRLKLLMSRRSGRETSAPAGMVLDDNLLIACGDGGAVRILRLQKPGGKPMDADQFLRGQAIAPDTVLD</sequence>
<dbReference type="eggNOG" id="COG0223">
    <property type="taxonomic scope" value="Bacteria"/>
</dbReference>
<dbReference type="SUPFAM" id="SSF53328">
    <property type="entry name" value="Formyltransferase"/>
    <property type="match status" value="1"/>
</dbReference>
<comment type="similarity">
    <text evidence="2 8">Belongs to the Fmt family.</text>
</comment>
<evidence type="ECO:0000313" key="12">
    <source>
        <dbReference type="Proteomes" id="UP000249123"/>
    </source>
</evidence>